<keyword evidence="6" id="KW-0479">Metal-binding</keyword>
<dbReference type="GO" id="GO:0046872">
    <property type="term" value="F:metal ion binding"/>
    <property type="evidence" value="ECO:0007669"/>
    <property type="project" value="UniProtKB-KW"/>
</dbReference>
<comment type="similarity">
    <text evidence="13">Belongs to the cholesterol 7-desaturase family.</text>
</comment>
<evidence type="ECO:0000256" key="16">
    <source>
        <dbReference type="ARBA" id="ARBA00049548"/>
    </source>
</evidence>
<dbReference type="SUPFAM" id="SSF50022">
    <property type="entry name" value="ISP domain"/>
    <property type="match status" value="1"/>
</dbReference>
<name>A0A5S9R035_9GAMM</name>
<evidence type="ECO:0000256" key="8">
    <source>
        <dbReference type="ARBA" id="ARBA00023002"/>
    </source>
</evidence>
<evidence type="ECO:0000256" key="3">
    <source>
        <dbReference type="ARBA" id="ARBA00004972"/>
    </source>
</evidence>
<keyword evidence="11" id="KW-0472">Membrane</keyword>
<dbReference type="Proteomes" id="UP000441399">
    <property type="component" value="Unassembled WGS sequence"/>
</dbReference>
<comment type="pathway">
    <text evidence="12">Steroid hormone biosynthesis; dafachronic acid biosynthesis.</text>
</comment>
<dbReference type="PANTHER" id="PTHR21266">
    <property type="entry name" value="IRON-SULFUR DOMAIN CONTAINING PROTEIN"/>
    <property type="match status" value="1"/>
</dbReference>
<keyword evidence="4" id="KW-0812">Transmembrane</keyword>
<dbReference type="EC" id="1.14.19.21" evidence="14"/>
<keyword evidence="5" id="KW-0001">2Fe-2S</keyword>
<dbReference type="EMBL" id="CACSIO010000061">
    <property type="protein sequence ID" value="CAA0125293.1"/>
    <property type="molecule type" value="Genomic_DNA"/>
</dbReference>
<evidence type="ECO:0000256" key="5">
    <source>
        <dbReference type="ARBA" id="ARBA00022714"/>
    </source>
</evidence>
<feature type="domain" description="Rieske" evidence="17">
    <location>
        <begin position="32"/>
        <end position="137"/>
    </location>
</feature>
<comment type="catalytic activity">
    <reaction evidence="16">
        <text>cholesterol + NADPH + O2 + H(+) = 7-dehydrocholesterol + NADP(+) + 2 H2O</text>
        <dbReference type="Rhea" id="RHEA:45024"/>
        <dbReference type="ChEBI" id="CHEBI:15377"/>
        <dbReference type="ChEBI" id="CHEBI:15378"/>
        <dbReference type="ChEBI" id="CHEBI:15379"/>
        <dbReference type="ChEBI" id="CHEBI:16113"/>
        <dbReference type="ChEBI" id="CHEBI:17759"/>
        <dbReference type="ChEBI" id="CHEBI:57783"/>
        <dbReference type="ChEBI" id="CHEBI:58349"/>
        <dbReference type="EC" id="1.14.19.21"/>
    </reaction>
    <physiologicalReaction direction="left-to-right" evidence="16">
        <dbReference type="Rhea" id="RHEA:45025"/>
    </physiologicalReaction>
</comment>
<dbReference type="GO" id="GO:0051537">
    <property type="term" value="F:2 iron, 2 sulfur cluster binding"/>
    <property type="evidence" value="ECO:0007669"/>
    <property type="project" value="UniProtKB-KW"/>
</dbReference>
<evidence type="ECO:0000256" key="12">
    <source>
        <dbReference type="ARBA" id="ARBA00025712"/>
    </source>
</evidence>
<dbReference type="InterPro" id="IPR050584">
    <property type="entry name" value="Cholesterol_7-desaturase"/>
</dbReference>
<evidence type="ECO:0000313" key="18">
    <source>
        <dbReference type="EMBL" id="CAA0125293.1"/>
    </source>
</evidence>
<evidence type="ECO:0000256" key="4">
    <source>
        <dbReference type="ARBA" id="ARBA00022692"/>
    </source>
</evidence>
<evidence type="ECO:0000256" key="14">
    <source>
        <dbReference type="ARBA" id="ARBA00026095"/>
    </source>
</evidence>
<keyword evidence="19" id="KW-1185">Reference proteome</keyword>
<evidence type="ECO:0000313" key="19">
    <source>
        <dbReference type="Proteomes" id="UP000441399"/>
    </source>
</evidence>
<dbReference type="GO" id="GO:0008203">
    <property type="term" value="P:cholesterol metabolic process"/>
    <property type="evidence" value="ECO:0007669"/>
    <property type="project" value="InterPro"/>
</dbReference>
<dbReference type="Gene3D" id="3.90.380.10">
    <property type="entry name" value="Naphthalene 1,2-dioxygenase Alpha Subunit, Chain A, domain 1"/>
    <property type="match status" value="1"/>
</dbReference>
<comment type="subcellular location">
    <subcellularLocation>
        <location evidence="2">Membrane</location>
    </subcellularLocation>
</comment>
<gene>
    <name evidence="18" type="primary">kshA_9</name>
    <name evidence="18" type="ORF">OPDIPICF_03428</name>
</gene>
<keyword evidence="10" id="KW-0411">Iron-sulfur</keyword>
<evidence type="ECO:0000256" key="9">
    <source>
        <dbReference type="ARBA" id="ARBA00023004"/>
    </source>
</evidence>
<dbReference type="GO" id="GO:0170056">
    <property type="term" value="F:cholesterol 7-desaturase [NAD(P)H] activity"/>
    <property type="evidence" value="ECO:0007669"/>
    <property type="project" value="UniProtKB-EC"/>
</dbReference>
<dbReference type="InterPro" id="IPR045605">
    <property type="entry name" value="KshA-like_C"/>
</dbReference>
<sequence length="351" mass="40163">MHSINASNGSEEIQHFDNYKDGYKLPRNPNGWYAACLSKELKEAEVKPLSFFGEELVAFRDAQGKAKVVGAYCPHMGAHLGHGGTVVEGKIQCPFHGWQFDGTGACAAAPFAKRTPQSARSNLDGYITEEVNGVVLVWYHVQGKEPDYHVPEIPEMDLKQWMPMQHFTLTFRTHVQEIRENFCDESHFAFIHEQEGPADITWNPEGPLAHHHSHLTWKYFVKMGLTDEKYRFTCDSVFYGPGVLVSRTRGPIDSATIGLCTPIDDEYTQFTLMGTSRKVFPGLNWFNRMSLMKTAKRDVLLEGEIWSHKKPLEKPIYQAHERSMSKFQKWYEQFYDGHSQQETTPLRVVNS</sequence>
<keyword evidence="7" id="KW-1133">Transmembrane helix</keyword>
<dbReference type="InterPro" id="IPR017941">
    <property type="entry name" value="Rieske_2Fe-2S"/>
</dbReference>
<dbReference type="GO" id="GO:0005737">
    <property type="term" value="C:cytoplasm"/>
    <property type="evidence" value="ECO:0007669"/>
    <property type="project" value="TreeGrafter"/>
</dbReference>
<comment type="cofactor">
    <cofactor evidence="1">
        <name>Fe cation</name>
        <dbReference type="ChEBI" id="CHEBI:24875"/>
    </cofactor>
</comment>
<evidence type="ECO:0000256" key="10">
    <source>
        <dbReference type="ARBA" id="ARBA00023014"/>
    </source>
</evidence>
<evidence type="ECO:0000256" key="13">
    <source>
        <dbReference type="ARBA" id="ARBA00025729"/>
    </source>
</evidence>
<comment type="catalytic activity">
    <reaction evidence="15">
        <text>cholesterol + NADH + O2 + H(+) = 7-dehydrocholesterol + NAD(+) + 2 H2O</text>
        <dbReference type="Rhea" id="RHEA:51644"/>
        <dbReference type="ChEBI" id="CHEBI:15377"/>
        <dbReference type="ChEBI" id="CHEBI:15378"/>
        <dbReference type="ChEBI" id="CHEBI:15379"/>
        <dbReference type="ChEBI" id="CHEBI:16113"/>
        <dbReference type="ChEBI" id="CHEBI:17759"/>
        <dbReference type="ChEBI" id="CHEBI:57540"/>
        <dbReference type="ChEBI" id="CHEBI:57945"/>
        <dbReference type="EC" id="1.14.19.21"/>
    </reaction>
    <physiologicalReaction direction="left-to-right" evidence="15">
        <dbReference type="Rhea" id="RHEA:51645"/>
    </physiologicalReaction>
</comment>
<evidence type="ECO:0000259" key="17">
    <source>
        <dbReference type="PROSITE" id="PS51296"/>
    </source>
</evidence>
<evidence type="ECO:0000256" key="6">
    <source>
        <dbReference type="ARBA" id="ARBA00022723"/>
    </source>
</evidence>
<protein>
    <recommendedName>
        <fullName evidence="14">cholesterol 7-desaturase</fullName>
        <ecNumber evidence="14">1.14.19.21</ecNumber>
    </recommendedName>
</protein>
<evidence type="ECO:0000256" key="11">
    <source>
        <dbReference type="ARBA" id="ARBA00023136"/>
    </source>
</evidence>
<keyword evidence="8 18" id="KW-0560">Oxidoreductase</keyword>
<proteinExistence type="inferred from homology"/>
<evidence type="ECO:0000256" key="15">
    <source>
        <dbReference type="ARBA" id="ARBA00047853"/>
    </source>
</evidence>
<evidence type="ECO:0000256" key="7">
    <source>
        <dbReference type="ARBA" id="ARBA00022989"/>
    </source>
</evidence>
<dbReference type="Pfam" id="PF00355">
    <property type="entry name" value="Rieske"/>
    <property type="match status" value="1"/>
</dbReference>
<comment type="pathway">
    <text evidence="3">Hormone biosynthesis.</text>
</comment>
<accession>A0A5S9R035</accession>
<dbReference type="Gene3D" id="2.102.10.10">
    <property type="entry name" value="Rieske [2Fe-2S] iron-sulphur domain"/>
    <property type="match status" value="1"/>
</dbReference>
<evidence type="ECO:0000256" key="1">
    <source>
        <dbReference type="ARBA" id="ARBA00001962"/>
    </source>
</evidence>
<dbReference type="PROSITE" id="PS51296">
    <property type="entry name" value="RIESKE"/>
    <property type="match status" value="1"/>
</dbReference>
<keyword evidence="9" id="KW-0408">Iron</keyword>
<dbReference type="Pfam" id="PF19298">
    <property type="entry name" value="KshA_C"/>
    <property type="match status" value="1"/>
</dbReference>
<dbReference type="PANTHER" id="PTHR21266:SF32">
    <property type="entry name" value="CHOLESTEROL 7-DESATURASE NVD"/>
    <property type="match status" value="1"/>
</dbReference>
<dbReference type="SUPFAM" id="SSF55961">
    <property type="entry name" value="Bet v1-like"/>
    <property type="match status" value="1"/>
</dbReference>
<dbReference type="GO" id="GO:0016020">
    <property type="term" value="C:membrane"/>
    <property type="evidence" value="ECO:0007669"/>
    <property type="project" value="UniProtKB-SubCell"/>
</dbReference>
<dbReference type="GO" id="GO:0004497">
    <property type="term" value="F:monooxygenase activity"/>
    <property type="evidence" value="ECO:0007669"/>
    <property type="project" value="UniProtKB-KW"/>
</dbReference>
<dbReference type="OrthoDB" id="9769355at2"/>
<dbReference type="AlphaFoldDB" id="A0A5S9R035"/>
<dbReference type="InterPro" id="IPR036922">
    <property type="entry name" value="Rieske_2Fe-2S_sf"/>
</dbReference>
<reference evidence="18 19" key="1">
    <citation type="submission" date="2019-11" db="EMBL/GenBank/DDBJ databases">
        <authorList>
            <person name="Holert J."/>
        </authorList>
    </citation>
    <scope>NUCLEOTIDE SEQUENCE [LARGE SCALE GENOMIC DNA]</scope>
    <source>
        <strain evidence="18">SB11_3</strain>
    </source>
</reference>
<keyword evidence="18" id="KW-0503">Monooxygenase</keyword>
<organism evidence="18 19">
    <name type="scientific">BD1-7 clade bacterium</name>
    <dbReference type="NCBI Taxonomy" id="2029982"/>
    <lineage>
        <taxon>Bacteria</taxon>
        <taxon>Pseudomonadati</taxon>
        <taxon>Pseudomonadota</taxon>
        <taxon>Gammaproteobacteria</taxon>
        <taxon>Cellvibrionales</taxon>
        <taxon>Spongiibacteraceae</taxon>
        <taxon>BD1-7 clade</taxon>
    </lineage>
</organism>
<evidence type="ECO:0000256" key="2">
    <source>
        <dbReference type="ARBA" id="ARBA00004370"/>
    </source>
</evidence>